<dbReference type="AlphaFoldDB" id="B4I5T0"/>
<keyword evidence="2" id="KW-1185">Reference proteome</keyword>
<proteinExistence type="predicted"/>
<reference evidence="1 2" key="1">
    <citation type="journal article" date="2007" name="Nature">
        <title>Evolution of genes and genomes on the Drosophila phylogeny.</title>
        <authorList>
            <consortium name="Drosophila 12 Genomes Consortium"/>
            <person name="Clark A.G."/>
            <person name="Eisen M.B."/>
            <person name="Smith D.R."/>
            <person name="Bergman C.M."/>
            <person name="Oliver B."/>
            <person name="Markow T.A."/>
            <person name="Kaufman T.C."/>
            <person name="Kellis M."/>
            <person name="Gelbart W."/>
            <person name="Iyer V.N."/>
            <person name="Pollard D.A."/>
            <person name="Sackton T.B."/>
            <person name="Larracuente A.M."/>
            <person name="Singh N.D."/>
            <person name="Abad J.P."/>
            <person name="Abt D.N."/>
            <person name="Adryan B."/>
            <person name="Aguade M."/>
            <person name="Akashi H."/>
            <person name="Anderson W.W."/>
            <person name="Aquadro C.F."/>
            <person name="Ardell D.H."/>
            <person name="Arguello R."/>
            <person name="Artieri C.G."/>
            <person name="Barbash D.A."/>
            <person name="Barker D."/>
            <person name="Barsanti P."/>
            <person name="Batterham P."/>
            <person name="Batzoglou S."/>
            <person name="Begun D."/>
            <person name="Bhutkar A."/>
            <person name="Blanco E."/>
            <person name="Bosak S.A."/>
            <person name="Bradley R.K."/>
            <person name="Brand A.D."/>
            <person name="Brent M.R."/>
            <person name="Brooks A.N."/>
            <person name="Brown R.H."/>
            <person name="Butlin R.K."/>
            <person name="Caggese C."/>
            <person name="Calvi B.R."/>
            <person name="Bernardo de Carvalho A."/>
            <person name="Caspi A."/>
            <person name="Castrezana S."/>
            <person name="Celniker S.E."/>
            <person name="Chang J.L."/>
            <person name="Chapple C."/>
            <person name="Chatterji S."/>
            <person name="Chinwalla A."/>
            <person name="Civetta A."/>
            <person name="Clifton S.W."/>
            <person name="Comeron J.M."/>
            <person name="Costello J.C."/>
            <person name="Coyne J.A."/>
            <person name="Daub J."/>
            <person name="David R.G."/>
            <person name="Delcher A.L."/>
            <person name="Delehaunty K."/>
            <person name="Do C.B."/>
            <person name="Ebling H."/>
            <person name="Edwards K."/>
            <person name="Eickbush T."/>
            <person name="Evans J.D."/>
            <person name="Filipski A."/>
            <person name="Findeiss S."/>
            <person name="Freyhult E."/>
            <person name="Fulton L."/>
            <person name="Fulton R."/>
            <person name="Garcia A.C."/>
            <person name="Gardiner A."/>
            <person name="Garfield D.A."/>
            <person name="Garvin B.E."/>
            <person name="Gibson G."/>
            <person name="Gilbert D."/>
            <person name="Gnerre S."/>
            <person name="Godfrey J."/>
            <person name="Good R."/>
            <person name="Gotea V."/>
            <person name="Gravely B."/>
            <person name="Greenberg A.J."/>
            <person name="Griffiths-Jones S."/>
            <person name="Gross S."/>
            <person name="Guigo R."/>
            <person name="Gustafson E.A."/>
            <person name="Haerty W."/>
            <person name="Hahn M.W."/>
            <person name="Halligan D.L."/>
            <person name="Halpern A.L."/>
            <person name="Halter G.M."/>
            <person name="Han M.V."/>
            <person name="Heger A."/>
            <person name="Hillier L."/>
            <person name="Hinrichs A.S."/>
            <person name="Holmes I."/>
            <person name="Hoskins R.A."/>
            <person name="Hubisz M.J."/>
            <person name="Hultmark D."/>
            <person name="Huntley M.A."/>
            <person name="Jaffe D.B."/>
            <person name="Jagadeeshan S."/>
            <person name="Jeck W.R."/>
            <person name="Johnson J."/>
            <person name="Jones C.D."/>
            <person name="Jordan W.C."/>
            <person name="Karpen G.H."/>
            <person name="Kataoka E."/>
            <person name="Keightley P.D."/>
            <person name="Kheradpour P."/>
            <person name="Kirkness E.F."/>
            <person name="Koerich L.B."/>
            <person name="Kristiansen K."/>
            <person name="Kudrna D."/>
            <person name="Kulathinal R.J."/>
            <person name="Kumar S."/>
            <person name="Kwok R."/>
            <person name="Lander E."/>
            <person name="Langley C.H."/>
            <person name="Lapoint R."/>
            <person name="Lazzaro B.P."/>
            <person name="Lee S.J."/>
            <person name="Levesque L."/>
            <person name="Li R."/>
            <person name="Lin C.F."/>
            <person name="Lin M.F."/>
            <person name="Lindblad-Toh K."/>
            <person name="Llopart A."/>
            <person name="Long M."/>
            <person name="Low L."/>
            <person name="Lozovsky E."/>
            <person name="Lu J."/>
            <person name="Luo M."/>
            <person name="Machado C.A."/>
            <person name="Makalowski W."/>
            <person name="Marzo M."/>
            <person name="Matsuda M."/>
            <person name="Matzkin L."/>
            <person name="McAllister B."/>
            <person name="McBride C.S."/>
            <person name="McKernan B."/>
            <person name="McKernan K."/>
            <person name="Mendez-Lago M."/>
            <person name="Minx P."/>
            <person name="Mollenhauer M.U."/>
            <person name="Montooth K."/>
            <person name="Mount S.M."/>
            <person name="Mu X."/>
            <person name="Myers E."/>
            <person name="Negre B."/>
            <person name="Newfeld S."/>
            <person name="Nielsen R."/>
            <person name="Noor M.A."/>
            <person name="O'Grady P."/>
            <person name="Pachter L."/>
            <person name="Papaceit M."/>
            <person name="Parisi M.J."/>
            <person name="Parisi M."/>
            <person name="Parts L."/>
            <person name="Pedersen J.S."/>
            <person name="Pesole G."/>
            <person name="Phillippy A.M."/>
            <person name="Ponting C.P."/>
            <person name="Pop M."/>
            <person name="Porcelli D."/>
            <person name="Powell J.R."/>
            <person name="Prohaska S."/>
            <person name="Pruitt K."/>
            <person name="Puig M."/>
            <person name="Quesneville H."/>
            <person name="Ram K.R."/>
            <person name="Rand D."/>
            <person name="Rasmussen M.D."/>
            <person name="Reed L.K."/>
            <person name="Reenan R."/>
            <person name="Reily A."/>
            <person name="Remington K.A."/>
            <person name="Rieger T.T."/>
            <person name="Ritchie M.G."/>
            <person name="Robin C."/>
            <person name="Rogers Y.H."/>
            <person name="Rohde C."/>
            <person name="Rozas J."/>
            <person name="Rubenfield M.J."/>
            <person name="Ruiz A."/>
            <person name="Russo S."/>
            <person name="Salzberg S.L."/>
            <person name="Sanchez-Gracia A."/>
            <person name="Saranga D.J."/>
            <person name="Sato H."/>
            <person name="Schaeffer S.W."/>
            <person name="Schatz M.C."/>
            <person name="Schlenke T."/>
            <person name="Schwartz R."/>
            <person name="Segarra C."/>
            <person name="Singh R.S."/>
            <person name="Sirot L."/>
            <person name="Sirota M."/>
            <person name="Sisneros N.B."/>
            <person name="Smith C.D."/>
            <person name="Smith T.F."/>
            <person name="Spieth J."/>
            <person name="Stage D.E."/>
            <person name="Stark A."/>
            <person name="Stephan W."/>
            <person name="Strausberg R.L."/>
            <person name="Strempel S."/>
            <person name="Sturgill D."/>
            <person name="Sutton G."/>
            <person name="Sutton G.G."/>
            <person name="Tao W."/>
            <person name="Teichmann S."/>
            <person name="Tobari Y.N."/>
            <person name="Tomimura Y."/>
            <person name="Tsolas J.M."/>
            <person name="Valente V.L."/>
            <person name="Venter E."/>
            <person name="Venter J.C."/>
            <person name="Vicario S."/>
            <person name="Vieira F.G."/>
            <person name="Vilella A.J."/>
            <person name="Villasante A."/>
            <person name="Walenz B."/>
            <person name="Wang J."/>
            <person name="Wasserman M."/>
            <person name="Watts T."/>
            <person name="Wilson D."/>
            <person name="Wilson R.K."/>
            <person name="Wing R.A."/>
            <person name="Wolfner M.F."/>
            <person name="Wong A."/>
            <person name="Wong G.K."/>
            <person name="Wu C.I."/>
            <person name="Wu G."/>
            <person name="Yamamoto D."/>
            <person name="Yang H.P."/>
            <person name="Yang S.P."/>
            <person name="Yorke J.A."/>
            <person name="Yoshida K."/>
            <person name="Zdobnov E."/>
            <person name="Zhang P."/>
            <person name="Zhang Y."/>
            <person name="Zimin A.V."/>
            <person name="Baldwin J."/>
            <person name="Abdouelleil A."/>
            <person name="Abdulkadir J."/>
            <person name="Abebe A."/>
            <person name="Abera B."/>
            <person name="Abreu J."/>
            <person name="Acer S.C."/>
            <person name="Aftuck L."/>
            <person name="Alexander A."/>
            <person name="An P."/>
            <person name="Anderson E."/>
            <person name="Anderson S."/>
            <person name="Arachi H."/>
            <person name="Azer M."/>
            <person name="Bachantsang P."/>
            <person name="Barry A."/>
            <person name="Bayul T."/>
            <person name="Berlin A."/>
            <person name="Bessette D."/>
            <person name="Bloom T."/>
            <person name="Blye J."/>
            <person name="Boguslavskiy L."/>
            <person name="Bonnet C."/>
            <person name="Boukhgalter B."/>
            <person name="Bourzgui I."/>
            <person name="Brown A."/>
            <person name="Cahill P."/>
            <person name="Channer S."/>
            <person name="Cheshatsang Y."/>
            <person name="Chuda L."/>
            <person name="Citroen M."/>
            <person name="Collymore A."/>
            <person name="Cooke P."/>
            <person name="Costello M."/>
            <person name="D'Aco K."/>
            <person name="Daza R."/>
            <person name="De Haan G."/>
            <person name="DeGray S."/>
            <person name="DeMaso C."/>
            <person name="Dhargay N."/>
            <person name="Dooley K."/>
            <person name="Dooley E."/>
            <person name="Doricent M."/>
            <person name="Dorje P."/>
            <person name="Dorjee K."/>
            <person name="Dupes A."/>
            <person name="Elong R."/>
            <person name="Falk J."/>
            <person name="Farina A."/>
            <person name="Faro S."/>
            <person name="Ferguson D."/>
            <person name="Fisher S."/>
            <person name="Foley C.D."/>
            <person name="Franke A."/>
            <person name="Friedrich D."/>
            <person name="Gadbois L."/>
            <person name="Gearin G."/>
            <person name="Gearin C.R."/>
            <person name="Giannoukos G."/>
            <person name="Goode T."/>
            <person name="Graham J."/>
            <person name="Grandbois E."/>
            <person name="Grewal S."/>
            <person name="Gyaltsen K."/>
            <person name="Hafez N."/>
            <person name="Hagos B."/>
            <person name="Hall J."/>
            <person name="Henson C."/>
            <person name="Hollinger A."/>
            <person name="Honan T."/>
            <person name="Huard M.D."/>
            <person name="Hughes L."/>
            <person name="Hurhula B."/>
            <person name="Husby M.E."/>
            <person name="Kamat A."/>
            <person name="Kanga B."/>
            <person name="Kashin S."/>
            <person name="Khazanovich D."/>
            <person name="Kisner P."/>
            <person name="Lance K."/>
            <person name="Lara M."/>
            <person name="Lee W."/>
            <person name="Lennon N."/>
            <person name="Letendre F."/>
            <person name="LeVine R."/>
            <person name="Lipovsky A."/>
            <person name="Liu X."/>
            <person name="Liu J."/>
            <person name="Liu S."/>
            <person name="Lokyitsang T."/>
            <person name="Lokyitsang Y."/>
            <person name="Lubonja R."/>
            <person name="Lui A."/>
            <person name="MacDonald P."/>
            <person name="Magnisalis V."/>
            <person name="Maru K."/>
            <person name="Matthews C."/>
            <person name="McCusker W."/>
            <person name="McDonough S."/>
            <person name="Mehta T."/>
            <person name="Meldrim J."/>
            <person name="Meneus L."/>
            <person name="Mihai O."/>
            <person name="Mihalev A."/>
            <person name="Mihova T."/>
            <person name="Mittelman R."/>
            <person name="Mlenga V."/>
            <person name="Montmayeur A."/>
            <person name="Mulrain L."/>
            <person name="Navidi A."/>
            <person name="Naylor J."/>
            <person name="Negash T."/>
            <person name="Nguyen T."/>
            <person name="Nguyen N."/>
            <person name="Nicol R."/>
            <person name="Norbu C."/>
            <person name="Norbu N."/>
            <person name="Novod N."/>
            <person name="O'Neill B."/>
            <person name="Osman S."/>
            <person name="Markiewicz E."/>
            <person name="Oyono O.L."/>
            <person name="Patti C."/>
            <person name="Phunkhang P."/>
            <person name="Pierre F."/>
            <person name="Priest M."/>
            <person name="Raghuraman S."/>
            <person name="Rege F."/>
            <person name="Reyes R."/>
            <person name="Rise C."/>
            <person name="Rogov P."/>
            <person name="Ross K."/>
            <person name="Ryan E."/>
            <person name="Settipalli S."/>
            <person name="Shea T."/>
            <person name="Sherpa N."/>
            <person name="Shi L."/>
            <person name="Shih D."/>
            <person name="Sparrow T."/>
            <person name="Spaulding J."/>
            <person name="Stalker J."/>
            <person name="Stange-Thomann N."/>
            <person name="Stavropoulos S."/>
            <person name="Stone C."/>
            <person name="Strader C."/>
            <person name="Tesfaye S."/>
            <person name="Thomson T."/>
            <person name="Thoulutsang Y."/>
            <person name="Thoulutsang D."/>
            <person name="Topham K."/>
            <person name="Topping I."/>
            <person name="Tsamla T."/>
            <person name="Vassiliev H."/>
            <person name="Vo A."/>
            <person name="Wangchuk T."/>
            <person name="Wangdi T."/>
            <person name="Weiand M."/>
            <person name="Wilkinson J."/>
            <person name="Wilson A."/>
            <person name="Yadav S."/>
            <person name="Young G."/>
            <person name="Yu Q."/>
            <person name="Zembek L."/>
            <person name="Zhong D."/>
            <person name="Zimmer A."/>
            <person name="Zwirko Z."/>
            <person name="Jaffe D.B."/>
            <person name="Alvarez P."/>
            <person name="Brockman W."/>
            <person name="Butler J."/>
            <person name="Chin C."/>
            <person name="Gnerre S."/>
            <person name="Grabherr M."/>
            <person name="Kleber M."/>
            <person name="Mauceli E."/>
            <person name="MacCallum I."/>
        </authorList>
    </citation>
    <scope>NUCLEOTIDE SEQUENCE [LARGE SCALE GENOMIC DNA]</scope>
    <source>
        <strain evidence="2">Rob3c / Tucson 14021-0248.25</strain>
    </source>
</reference>
<dbReference type="EMBL" id="CH480822">
    <property type="protein sequence ID" value="EDW55736.1"/>
    <property type="molecule type" value="Genomic_DNA"/>
</dbReference>
<organism evidence="2">
    <name type="scientific">Drosophila sechellia</name>
    <name type="common">Fruit fly</name>
    <dbReference type="NCBI Taxonomy" id="7238"/>
    <lineage>
        <taxon>Eukaryota</taxon>
        <taxon>Metazoa</taxon>
        <taxon>Ecdysozoa</taxon>
        <taxon>Arthropoda</taxon>
        <taxon>Hexapoda</taxon>
        <taxon>Insecta</taxon>
        <taxon>Pterygota</taxon>
        <taxon>Neoptera</taxon>
        <taxon>Endopterygota</taxon>
        <taxon>Diptera</taxon>
        <taxon>Brachycera</taxon>
        <taxon>Muscomorpha</taxon>
        <taxon>Ephydroidea</taxon>
        <taxon>Drosophilidae</taxon>
        <taxon>Drosophila</taxon>
        <taxon>Sophophora</taxon>
    </lineage>
</organism>
<gene>
    <name evidence="1" type="primary">Dsec\GM17020</name>
    <name evidence="1" type="ORF">Dsec_GM17020</name>
</gene>
<evidence type="ECO:0000313" key="1">
    <source>
        <dbReference type="EMBL" id="EDW55736.1"/>
    </source>
</evidence>
<name>B4I5T0_DROSE</name>
<dbReference type="Proteomes" id="UP000001292">
    <property type="component" value="Unassembled WGS sequence"/>
</dbReference>
<evidence type="ECO:0000313" key="2">
    <source>
        <dbReference type="Proteomes" id="UP000001292"/>
    </source>
</evidence>
<dbReference type="OMA" id="WAFFQPP"/>
<protein>
    <submittedName>
        <fullName evidence="1">GM17020</fullName>
    </submittedName>
</protein>
<accession>B4I5T0</accession>
<sequence>MEGRTDKLADRLADRLADGTTDGLLDCWAFFQPPNDRHFIIVSFGECQQEDEDGKEAGGEVKAASCVLVLMKLW</sequence>
<dbReference type="HOGENOM" id="CLU_2888061_0_0_1"/>